<feature type="region of interest" description="Disordered" evidence="6">
    <location>
        <begin position="32"/>
        <end position="97"/>
    </location>
</feature>
<dbReference type="InterPro" id="IPR029063">
    <property type="entry name" value="SAM-dependent_MTases_sf"/>
</dbReference>
<reference evidence="8 9" key="1">
    <citation type="submission" date="2016-05" db="EMBL/GenBank/DDBJ databases">
        <title>A degradative enzymes factory behind the ericoid mycorrhizal symbiosis.</title>
        <authorList>
            <consortium name="DOE Joint Genome Institute"/>
            <person name="Martino E."/>
            <person name="Morin E."/>
            <person name="Grelet G."/>
            <person name="Kuo A."/>
            <person name="Kohler A."/>
            <person name="Daghino S."/>
            <person name="Barry K."/>
            <person name="Choi C."/>
            <person name="Cichocki N."/>
            <person name="Clum A."/>
            <person name="Copeland A."/>
            <person name="Hainaut M."/>
            <person name="Haridas S."/>
            <person name="Labutti K."/>
            <person name="Lindquist E."/>
            <person name="Lipzen A."/>
            <person name="Khouja H.-R."/>
            <person name="Murat C."/>
            <person name="Ohm R."/>
            <person name="Olson A."/>
            <person name="Spatafora J."/>
            <person name="Veneault-Fourrey C."/>
            <person name="Henrissat B."/>
            <person name="Grigoriev I."/>
            <person name="Martin F."/>
            <person name="Perotto S."/>
        </authorList>
    </citation>
    <scope>NUCLEOTIDE SEQUENCE [LARGE SCALE GENOMIC DNA]</scope>
    <source>
        <strain evidence="8 9">UAMH 7357</strain>
    </source>
</reference>
<feature type="region of interest" description="Disordered" evidence="6">
    <location>
        <begin position="1195"/>
        <end position="1219"/>
    </location>
</feature>
<dbReference type="Proteomes" id="UP000235672">
    <property type="component" value="Unassembled WGS sequence"/>
</dbReference>
<accession>A0A2J6PRD7</accession>
<dbReference type="SUPFAM" id="SSF53335">
    <property type="entry name" value="S-adenosyl-L-methionine-dependent methyltransferases"/>
    <property type="match status" value="1"/>
</dbReference>
<evidence type="ECO:0000256" key="2">
    <source>
        <dbReference type="ARBA" id="ARBA00022603"/>
    </source>
</evidence>
<feature type="active site" evidence="5">
    <location>
        <position position="840"/>
    </location>
</feature>
<dbReference type="GO" id="GO:0003677">
    <property type="term" value="F:DNA binding"/>
    <property type="evidence" value="ECO:0007669"/>
    <property type="project" value="TreeGrafter"/>
</dbReference>
<dbReference type="GO" id="GO:0044027">
    <property type="term" value="P:negative regulation of gene expression via chromosomal CpG island methylation"/>
    <property type="evidence" value="ECO:0007669"/>
    <property type="project" value="TreeGrafter"/>
</dbReference>
<evidence type="ECO:0000256" key="3">
    <source>
        <dbReference type="ARBA" id="ARBA00022679"/>
    </source>
</evidence>
<protein>
    <recommendedName>
        <fullName evidence="1">DNA (cytosine-5-)-methyltransferase</fullName>
        <ecNumber evidence="1">2.1.1.37</ecNumber>
    </recommendedName>
</protein>
<evidence type="ECO:0000256" key="1">
    <source>
        <dbReference type="ARBA" id="ARBA00011975"/>
    </source>
</evidence>
<dbReference type="Pfam" id="PF00145">
    <property type="entry name" value="DNA_methylase"/>
    <property type="match status" value="1"/>
</dbReference>
<dbReference type="Gene3D" id="3.90.120.10">
    <property type="entry name" value="DNA Methylase, subunit A, domain 2"/>
    <property type="match status" value="1"/>
</dbReference>
<evidence type="ECO:0000256" key="4">
    <source>
        <dbReference type="ARBA" id="ARBA00022691"/>
    </source>
</evidence>
<dbReference type="OrthoDB" id="5376140at2759"/>
<dbReference type="InterPro" id="IPR057215">
    <property type="entry name" value="DUF7893"/>
</dbReference>
<feature type="compositionally biased region" description="Polar residues" evidence="6">
    <location>
        <begin position="1409"/>
        <end position="1428"/>
    </location>
</feature>
<dbReference type="Gene3D" id="2.30.30.490">
    <property type="match status" value="1"/>
</dbReference>
<dbReference type="EC" id="2.1.1.37" evidence="1"/>
<dbReference type="PROSITE" id="PS51679">
    <property type="entry name" value="SAM_MT_C5"/>
    <property type="match status" value="1"/>
</dbReference>
<gene>
    <name evidence="8" type="ORF">NA56DRAFT_649185</name>
</gene>
<keyword evidence="3 5" id="KW-0808">Transferase</keyword>
<feature type="compositionally biased region" description="Acidic residues" evidence="6">
    <location>
        <begin position="1392"/>
        <end position="1401"/>
    </location>
</feature>
<proteinExistence type="inferred from homology"/>
<dbReference type="GO" id="GO:0032259">
    <property type="term" value="P:methylation"/>
    <property type="evidence" value="ECO:0007669"/>
    <property type="project" value="UniProtKB-KW"/>
</dbReference>
<dbReference type="InterPro" id="IPR018117">
    <property type="entry name" value="C5_DNA_meth_AS"/>
</dbReference>
<feature type="domain" description="DUF7893" evidence="7">
    <location>
        <begin position="276"/>
        <end position="364"/>
    </location>
</feature>
<dbReference type="InterPro" id="IPR050390">
    <property type="entry name" value="C5-Methyltransferase"/>
</dbReference>
<evidence type="ECO:0000313" key="9">
    <source>
        <dbReference type="Proteomes" id="UP000235672"/>
    </source>
</evidence>
<feature type="compositionally biased region" description="Polar residues" evidence="6">
    <location>
        <begin position="88"/>
        <end position="97"/>
    </location>
</feature>
<evidence type="ECO:0000256" key="6">
    <source>
        <dbReference type="SAM" id="MobiDB-lite"/>
    </source>
</evidence>
<evidence type="ECO:0000256" key="5">
    <source>
        <dbReference type="PROSITE-ProRule" id="PRU01016"/>
    </source>
</evidence>
<evidence type="ECO:0000313" key="8">
    <source>
        <dbReference type="EMBL" id="PMD16600.1"/>
    </source>
</evidence>
<keyword evidence="2 5" id="KW-0489">Methyltransferase</keyword>
<dbReference type="InterPro" id="IPR001525">
    <property type="entry name" value="C5_MeTfrase"/>
</dbReference>
<name>A0A2J6PRD7_9HELO</name>
<dbReference type="GO" id="GO:0003886">
    <property type="term" value="F:DNA (cytosine-5-)-methyltransferase activity"/>
    <property type="evidence" value="ECO:0007669"/>
    <property type="project" value="UniProtKB-EC"/>
</dbReference>
<dbReference type="PANTHER" id="PTHR10629">
    <property type="entry name" value="CYTOSINE-SPECIFIC METHYLTRANSFERASE"/>
    <property type="match status" value="1"/>
</dbReference>
<dbReference type="PROSITE" id="PS00094">
    <property type="entry name" value="C5_MTASE_1"/>
    <property type="match status" value="1"/>
</dbReference>
<dbReference type="GO" id="GO:0005634">
    <property type="term" value="C:nucleus"/>
    <property type="evidence" value="ECO:0007669"/>
    <property type="project" value="TreeGrafter"/>
</dbReference>
<dbReference type="FunFam" id="3.90.120.10:FF:000009">
    <property type="entry name" value="DNA methyltransferase Dim-2"/>
    <property type="match status" value="1"/>
</dbReference>
<feature type="compositionally biased region" description="Low complexity" evidence="6">
    <location>
        <begin position="1341"/>
        <end position="1360"/>
    </location>
</feature>
<organism evidence="8 9">
    <name type="scientific">Hyaloscypha hepaticicola</name>
    <dbReference type="NCBI Taxonomy" id="2082293"/>
    <lineage>
        <taxon>Eukaryota</taxon>
        <taxon>Fungi</taxon>
        <taxon>Dikarya</taxon>
        <taxon>Ascomycota</taxon>
        <taxon>Pezizomycotina</taxon>
        <taxon>Leotiomycetes</taxon>
        <taxon>Helotiales</taxon>
        <taxon>Hyaloscyphaceae</taxon>
        <taxon>Hyaloscypha</taxon>
    </lineage>
</organism>
<dbReference type="Pfam" id="PF25423">
    <property type="entry name" value="DUF7893"/>
    <property type="match status" value="1"/>
</dbReference>
<feature type="compositionally biased region" description="Low complexity" evidence="6">
    <location>
        <begin position="1429"/>
        <end position="1438"/>
    </location>
</feature>
<dbReference type="STRING" id="1745343.A0A2J6PRD7"/>
<dbReference type="PANTHER" id="PTHR10629:SF54">
    <property type="entry name" value="DNA METHYLTRANSFERASE DIM-2"/>
    <property type="match status" value="1"/>
</dbReference>
<feature type="compositionally biased region" description="Acidic residues" evidence="6">
    <location>
        <begin position="38"/>
        <end position="51"/>
    </location>
</feature>
<comment type="similarity">
    <text evidence="5">Belongs to the class I-like SAM-binding methyltransferase superfamily. C5-methyltransferase family.</text>
</comment>
<dbReference type="Gene3D" id="3.40.50.150">
    <property type="entry name" value="Vaccinia Virus protein VP39"/>
    <property type="match status" value="1"/>
</dbReference>
<feature type="compositionally biased region" description="Basic and acidic residues" evidence="6">
    <location>
        <begin position="1374"/>
        <end position="1388"/>
    </location>
</feature>
<feature type="region of interest" description="Disordered" evidence="6">
    <location>
        <begin position="1300"/>
        <end position="1475"/>
    </location>
</feature>
<dbReference type="InterPro" id="IPR043151">
    <property type="entry name" value="BAH_sf"/>
</dbReference>
<keyword evidence="9" id="KW-1185">Reference proteome</keyword>
<sequence length="1496" mass="167714">MRGRPENALRSSSSGSLYNAASQFFLNSNYSPTHLLSENEDEDDIGDEEDLSAQSSPHEVRSPELPRASTEDPGNSEDKSDLDGDSLESPNNNQTPVFSTLRGSLHSQIALQPSDLTIPKSRYIGYEPPLSVCKEKAAVQELQDAIKQQKFTKPAPETKTGGDHANSEEFGLSHFAVYLPADNKWHPCEMRGLQHLATKQGHGSFYFDGILSAGGLRRYVQGVPFKICPIGGYGSENHEVGRDIWIKSDLNSKFKTNIYYRLGAPASEYARFHEGFLWLANLAKHFVDFCEACKDPISIYKFRSDFHTWLEDTHGTSSRYRSWFQKYDNEDFSRTVAANINFLFKESIGVNEELRSQPIWSETMERDSVPYQRIQEKQTVVTPYVYECFKDIIFGHHLLPIEPSSISKMQHNMQGRALDLSTNSLPTTKPDQLPASKISIEIPDATAQLQKPRKKINNIRVGSVLSVTKDGQGSVWKDEASRWKAATDNECWYVYVQGIHESKNGQRSFHCIWLYSPADTMCALMKYPWPNELFLSDNCTCTGRRIKEDEILDVVSIQWHGNPERVGLKLFIRQTYLENERFVTLKEAHKKCEHLKNREQTGKSIEKSKYPIGQTLLVPPAQKSRHELESYEIIKYITEGSKELAILRWLQRRRDIDGTGKPNELVYTYKTDQVSTSKLHRTCLVRFYSESDVEKRRIPAPYSRDGTGNAFYITKRLVQAGGISKMIPIEEDLPITLIQGFDPASSPPRNMLRGIDLYCGGGNFGRGIEEGGGVHNEWAVDINRNAIHTYAANLKDPTRTKLFYGSVDDLLTQALQGNPQNSELIPSPGDVDFLSAGSPCQGFSKLNIARNNDNGLKNQSLVASVAAYVDFYRPKYGLLENVMAMAQKGDHRDKDVLSQLICTIVGMGYQLQLFVLDAWSCGSPQSRTRLFVAFAAPGLEPLEHPQLSHSHPPKVTDRALGKLANGESYGWRMRGLTPFEFVTAWEATKDLPRISDGCTYQCTKEPDHVTIGISTELRSQIRAIPTYPRGMNFSKAWNEGRGVMTKEQRDLFPNLTKDGRPRENTKTGSRAWGRVHPKGLFPTITVGLYASDSRVGNNLHWDDHRYLTTMEARRAQSFPDHEVLLGTPAEGWKLMGNSVARSVALALGLSLREAWLKNDLDDEPPSIKANNSLPVLHEQKLGRRSGIQVVIPTTARRSKREIGPTEASVYPRTTAHAEQDSRYLVNPSNPAVTRYKSRRASFNRQSEILAGKERGPSNEFVAGTVSVNTNRRSRVIPDSAEASADEESISEETFRRFVGSLALKTPSSRDEQGKPTSLKRPHHMLQRSEGPAMERRRKVPRVIIPSTSSSSISSRPSYSRPKTKPINPTTLANKLKDIKRGQDHREPVDFSDNGEDVEVDTEVVGGPFSTAQSSSVMDRNRSRTTQQTSSGKSKASSKGKSKEPTLISLLSEDEDEDELLGATAGPPSRPLLSSSRYVPVDNSNLMAYAQTNRVLY</sequence>
<evidence type="ECO:0000259" key="7">
    <source>
        <dbReference type="Pfam" id="PF25423"/>
    </source>
</evidence>
<dbReference type="PRINTS" id="PR00105">
    <property type="entry name" value="C5METTRFRASE"/>
</dbReference>
<keyword evidence="4 5" id="KW-0949">S-adenosyl-L-methionine</keyword>
<dbReference type="EMBL" id="KZ613504">
    <property type="protein sequence ID" value="PMD16600.1"/>
    <property type="molecule type" value="Genomic_DNA"/>
</dbReference>